<dbReference type="Proteomes" id="UP000318307">
    <property type="component" value="Unassembled WGS sequence"/>
</dbReference>
<organism evidence="4 5">
    <name type="scientific">Desulfobotulus alkaliphilus</name>
    <dbReference type="NCBI Taxonomy" id="622671"/>
    <lineage>
        <taxon>Bacteria</taxon>
        <taxon>Pseudomonadati</taxon>
        <taxon>Thermodesulfobacteriota</taxon>
        <taxon>Desulfobacteria</taxon>
        <taxon>Desulfobacterales</taxon>
        <taxon>Desulfobacteraceae</taxon>
        <taxon>Desulfobotulus</taxon>
    </lineage>
</organism>
<dbReference type="Pfam" id="PF00072">
    <property type="entry name" value="Response_reg"/>
    <property type="match status" value="1"/>
</dbReference>
<comment type="caution">
    <text evidence="4">The sequence shown here is derived from an EMBL/GenBank/DDBJ whole genome shotgun (WGS) entry which is preliminary data.</text>
</comment>
<reference evidence="4 5" key="1">
    <citation type="submission" date="2019-07" db="EMBL/GenBank/DDBJ databases">
        <title>Genome sequencing of 100 strains of the haloalkaliphilic chemolithoautotrophic sulfur-oxidizing bacterium Thioalkalivibrio.</title>
        <authorList>
            <person name="Muyzer G."/>
        </authorList>
    </citation>
    <scope>NUCLEOTIDE SEQUENCE [LARGE SCALE GENOMIC DNA]</scope>
    <source>
        <strain evidence="4 5">ASO4-4</strain>
    </source>
</reference>
<dbReference type="InterPro" id="IPR016024">
    <property type="entry name" value="ARM-type_fold"/>
</dbReference>
<evidence type="ECO:0000256" key="1">
    <source>
        <dbReference type="ARBA" id="ARBA00022553"/>
    </source>
</evidence>
<dbReference type="InterPro" id="IPR011989">
    <property type="entry name" value="ARM-like"/>
</dbReference>
<dbReference type="SMART" id="SM00567">
    <property type="entry name" value="EZ_HEAT"/>
    <property type="match status" value="3"/>
</dbReference>
<proteinExistence type="predicted"/>
<dbReference type="GO" id="GO:0000160">
    <property type="term" value="P:phosphorelay signal transduction system"/>
    <property type="evidence" value="ECO:0007669"/>
    <property type="project" value="InterPro"/>
</dbReference>
<dbReference type="InterPro" id="IPR001789">
    <property type="entry name" value="Sig_transdc_resp-reg_receiver"/>
</dbReference>
<evidence type="ECO:0000259" key="3">
    <source>
        <dbReference type="PROSITE" id="PS50110"/>
    </source>
</evidence>
<dbReference type="Gene3D" id="1.25.10.10">
    <property type="entry name" value="Leucine-rich Repeat Variant"/>
    <property type="match status" value="2"/>
</dbReference>
<dbReference type="InterPro" id="IPR011006">
    <property type="entry name" value="CheY-like_superfamily"/>
</dbReference>
<keyword evidence="1 2" id="KW-0597">Phosphoprotein</keyword>
<dbReference type="AlphaFoldDB" id="A0A562RXA8"/>
<dbReference type="PANTHER" id="PTHR44591">
    <property type="entry name" value="STRESS RESPONSE REGULATOR PROTEIN 1"/>
    <property type="match status" value="1"/>
</dbReference>
<feature type="modified residue" description="4-aspartylphosphate" evidence="2">
    <location>
        <position position="557"/>
    </location>
</feature>
<dbReference type="InterPro" id="IPR004155">
    <property type="entry name" value="PBS_lyase_HEAT"/>
</dbReference>
<evidence type="ECO:0000313" key="5">
    <source>
        <dbReference type="Proteomes" id="UP000318307"/>
    </source>
</evidence>
<dbReference type="Pfam" id="PF13646">
    <property type="entry name" value="HEAT_2"/>
    <property type="match status" value="1"/>
</dbReference>
<dbReference type="InterPro" id="IPR050595">
    <property type="entry name" value="Bact_response_regulator"/>
</dbReference>
<dbReference type="SUPFAM" id="SSF48371">
    <property type="entry name" value="ARM repeat"/>
    <property type="match status" value="1"/>
</dbReference>
<gene>
    <name evidence="4" type="ORF">LZ24_01373</name>
</gene>
<accession>A0A562RXA8</accession>
<dbReference type="PROSITE" id="PS50110">
    <property type="entry name" value="RESPONSE_REGULATORY"/>
    <property type="match status" value="1"/>
</dbReference>
<dbReference type="EMBL" id="VLLC01000008">
    <property type="protein sequence ID" value="TWI73284.1"/>
    <property type="molecule type" value="Genomic_DNA"/>
</dbReference>
<dbReference type="Gene3D" id="3.40.50.2300">
    <property type="match status" value="1"/>
</dbReference>
<dbReference type="OrthoDB" id="194442at2"/>
<evidence type="ECO:0000256" key="2">
    <source>
        <dbReference type="PROSITE-ProRule" id="PRU00169"/>
    </source>
</evidence>
<feature type="domain" description="Response regulatory" evidence="3">
    <location>
        <begin position="506"/>
        <end position="623"/>
    </location>
</feature>
<dbReference type="PANTHER" id="PTHR44591:SF3">
    <property type="entry name" value="RESPONSE REGULATORY DOMAIN-CONTAINING PROTEIN"/>
    <property type="match status" value="1"/>
</dbReference>
<name>A0A562RXA8_9BACT</name>
<protein>
    <submittedName>
        <fullName evidence="4">HEAT repeat protein</fullName>
    </submittedName>
</protein>
<sequence length="633" mass="69531">MQGTRTHIFWDAPFGRRHLIPWLIKFGYPPSPREKTIREEDPAPLEIVFTGAGSLLPSDLTDNTIRICIGAEPDKKTNFFLQTPIAPRALAHLLANLRHPEKICCYTPGIPSDFMEIIPWLDSLNTGNAAIYLPELFQYIDGKRADTAVIPLLTDKIQTLLEKNPDLLLLGLEQGGLRTKIICARTAGQLDLKEALPLMLNLLHKSQIPDESETLIRAIGMFSTPAARECLKEEATGEDTVRALAAIESLGKNHASPETFRLLSSLIDHAEPIRAADAASALAATDTEAAYEALAEHLHPEDALVRKVVATLLVRAGKKAVLPVSRTMDKGSPQEKIMGALILGYMGLEEAIGPLCGQLRHPDASVRFSVCEALGRIASEKTFIPLTAALEDSNQDVVCAAITGLNYQHPKTGANAVRQAMAARPQRKSTLIAAIAAMQAIDLFLGLSEDRKTTKAIVQTAAESRNPLLLHRFLKACASMENPITRQGCEAMLRKAIEEIPPERPRILVADDSPTMRRFYETLLPQYGYTVETARDGLNALTRLQTDPARFALVLTDLNMPNKNGIELSMSIREKIGTDLPILMVSTETLENQKTIALQAGVNAFLSKPFTTEKIIARIRSLLHPDKKKKKES</sequence>
<evidence type="ECO:0000313" key="4">
    <source>
        <dbReference type="EMBL" id="TWI73284.1"/>
    </source>
</evidence>
<keyword evidence="5" id="KW-1185">Reference proteome</keyword>
<dbReference type="SUPFAM" id="SSF52172">
    <property type="entry name" value="CheY-like"/>
    <property type="match status" value="1"/>
</dbReference>
<dbReference type="RefSeq" id="WP_144683857.1">
    <property type="nucleotide sequence ID" value="NZ_VLLC01000008.1"/>
</dbReference>
<dbReference type="SMART" id="SM00448">
    <property type="entry name" value="REC"/>
    <property type="match status" value="1"/>
</dbReference>